<accession>A0AAV4R541</accession>
<evidence type="ECO:0000256" key="1">
    <source>
        <dbReference type="SAM" id="MobiDB-lite"/>
    </source>
</evidence>
<evidence type="ECO:0000313" key="3">
    <source>
        <dbReference type="Proteomes" id="UP001054837"/>
    </source>
</evidence>
<reference evidence="2 3" key="1">
    <citation type="submission" date="2021-06" db="EMBL/GenBank/DDBJ databases">
        <title>Caerostris darwini draft genome.</title>
        <authorList>
            <person name="Kono N."/>
            <person name="Arakawa K."/>
        </authorList>
    </citation>
    <scope>NUCLEOTIDE SEQUENCE [LARGE SCALE GENOMIC DNA]</scope>
</reference>
<feature type="region of interest" description="Disordered" evidence="1">
    <location>
        <begin position="1"/>
        <end position="41"/>
    </location>
</feature>
<gene>
    <name evidence="2" type="ORF">CDAR_532061</name>
</gene>
<proteinExistence type="predicted"/>
<protein>
    <submittedName>
        <fullName evidence="2">Uncharacterized protein</fullName>
    </submittedName>
</protein>
<comment type="caution">
    <text evidence="2">The sequence shown here is derived from an EMBL/GenBank/DDBJ whole genome shotgun (WGS) entry which is preliminary data.</text>
</comment>
<evidence type="ECO:0000313" key="2">
    <source>
        <dbReference type="EMBL" id="GIY15380.1"/>
    </source>
</evidence>
<dbReference type="AlphaFoldDB" id="A0AAV4R541"/>
<keyword evidence="3" id="KW-1185">Reference proteome</keyword>
<dbReference type="Proteomes" id="UP001054837">
    <property type="component" value="Unassembled WGS sequence"/>
</dbReference>
<organism evidence="2 3">
    <name type="scientific">Caerostris darwini</name>
    <dbReference type="NCBI Taxonomy" id="1538125"/>
    <lineage>
        <taxon>Eukaryota</taxon>
        <taxon>Metazoa</taxon>
        <taxon>Ecdysozoa</taxon>
        <taxon>Arthropoda</taxon>
        <taxon>Chelicerata</taxon>
        <taxon>Arachnida</taxon>
        <taxon>Araneae</taxon>
        <taxon>Araneomorphae</taxon>
        <taxon>Entelegynae</taxon>
        <taxon>Araneoidea</taxon>
        <taxon>Araneidae</taxon>
        <taxon>Caerostris</taxon>
    </lineage>
</organism>
<name>A0AAV4R541_9ARAC</name>
<dbReference type="EMBL" id="BPLQ01005522">
    <property type="protein sequence ID" value="GIY15380.1"/>
    <property type="molecule type" value="Genomic_DNA"/>
</dbReference>
<sequence length="149" mass="16152">MHVTNAGAAPPNKSTSGKPRLTDTPRSQRPGSWPGGINRENKSEKSRLGLLAIHIFALKLEKDLRRGQVELTEAGAPSRTPISSGLVPGRPLCRAPRRAKRCHYFQEPGSLVSLQLPPRIVFGHPSCGVDRGRPPSIVCGFIAFALEPF</sequence>